<evidence type="ECO:0000256" key="2">
    <source>
        <dbReference type="ARBA" id="ARBA00004651"/>
    </source>
</evidence>
<comment type="similarity">
    <text evidence="4 19">Belongs to the CobS family.</text>
</comment>
<evidence type="ECO:0000256" key="11">
    <source>
        <dbReference type="ARBA" id="ARBA00022842"/>
    </source>
</evidence>
<accession>A0A7X4LK19</accession>
<dbReference type="GO" id="GO:0008818">
    <property type="term" value="F:cobalamin 5'-phosphate synthase activity"/>
    <property type="evidence" value="ECO:0007669"/>
    <property type="project" value="UniProtKB-UniRule"/>
</dbReference>
<evidence type="ECO:0000256" key="16">
    <source>
        <dbReference type="ARBA" id="ARBA00032853"/>
    </source>
</evidence>
<evidence type="ECO:0000256" key="1">
    <source>
        <dbReference type="ARBA" id="ARBA00001946"/>
    </source>
</evidence>
<name>A0A7X4LK19_9VIBR</name>
<keyword evidence="21" id="KW-1185">Reference proteome</keyword>
<evidence type="ECO:0000256" key="19">
    <source>
        <dbReference type="HAMAP-Rule" id="MF_00719"/>
    </source>
</evidence>
<dbReference type="Pfam" id="PF02654">
    <property type="entry name" value="CobS"/>
    <property type="match status" value="1"/>
</dbReference>
<keyword evidence="12 19" id="KW-1133">Transmembrane helix</keyword>
<keyword evidence="13 19" id="KW-0472">Membrane</keyword>
<keyword evidence="9 19" id="KW-0808">Transferase</keyword>
<dbReference type="GO" id="GO:0051073">
    <property type="term" value="F:adenosylcobinamide-GDP ribazoletransferase activity"/>
    <property type="evidence" value="ECO:0007669"/>
    <property type="project" value="UniProtKB-UniRule"/>
</dbReference>
<evidence type="ECO:0000256" key="8">
    <source>
        <dbReference type="ARBA" id="ARBA00022573"/>
    </source>
</evidence>
<protein>
    <recommendedName>
        <fullName evidence="6 19">Adenosylcobinamide-GDP ribazoletransferase</fullName>
        <ecNumber evidence="5 19">2.7.8.26</ecNumber>
    </recommendedName>
    <alternativeName>
        <fullName evidence="16 19">Cobalamin synthase</fullName>
    </alternativeName>
    <alternativeName>
        <fullName evidence="15 19">Cobalamin-5'-phosphate synthase</fullName>
    </alternativeName>
</protein>
<dbReference type="InterPro" id="IPR003805">
    <property type="entry name" value="CobS"/>
</dbReference>
<evidence type="ECO:0000256" key="9">
    <source>
        <dbReference type="ARBA" id="ARBA00022679"/>
    </source>
</evidence>
<evidence type="ECO:0000256" key="3">
    <source>
        <dbReference type="ARBA" id="ARBA00004663"/>
    </source>
</evidence>
<evidence type="ECO:0000256" key="7">
    <source>
        <dbReference type="ARBA" id="ARBA00022475"/>
    </source>
</evidence>
<evidence type="ECO:0000313" key="21">
    <source>
        <dbReference type="Proteomes" id="UP000462621"/>
    </source>
</evidence>
<dbReference type="NCBIfam" id="TIGR00317">
    <property type="entry name" value="cobS"/>
    <property type="match status" value="1"/>
</dbReference>
<proteinExistence type="inferred from homology"/>
<dbReference type="RefSeq" id="WP_161154693.1">
    <property type="nucleotide sequence ID" value="NZ_WEKT01000012.1"/>
</dbReference>
<dbReference type="UniPathway" id="UPA00148">
    <property type="reaction ID" value="UER00238"/>
</dbReference>
<evidence type="ECO:0000256" key="10">
    <source>
        <dbReference type="ARBA" id="ARBA00022692"/>
    </source>
</evidence>
<organism evidence="20 21">
    <name type="scientific">Vibrio eleionomae</name>
    <dbReference type="NCBI Taxonomy" id="2653505"/>
    <lineage>
        <taxon>Bacteria</taxon>
        <taxon>Pseudomonadati</taxon>
        <taxon>Pseudomonadota</taxon>
        <taxon>Gammaproteobacteria</taxon>
        <taxon>Vibrionales</taxon>
        <taxon>Vibrionaceae</taxon>
        <taxon>Vibrio</taxon>
    </lineage>
</organism>
<keyword evidence="7 19" id="KW-1003">Cell membrane</keyword>
<dbReference type="HAMAP" id="MF_00719">
    <property type="entry name" value="CobS"/>
    <property type="match status" value="1"/>
</dbReference>
<feature type="transmembrane region" description="Helical" evidence="19">
    <location>
        <begin position="182"/>
        <end position="212"/>
    </location>
</feature>
<evidence type="ECO:0000256" key="5">
    <source>
        <dbReference type="ARBA" id="ARBA00013200"/>
    </source>
</evidence>
<dbReference type="Proteomes" id="UP000462621">
    <property type="component" value="Unassembled WGS sequence"/>
</dbReference>
<evidence type="ECO:0000256" key="17">
    <source>
        <dbReference type="ARBA" id="ARBA00048623"/>
    </source>
</evidence>
<feature type="transmembrane region" description="Helical" evidence="19">
    <location>
        <begin position="139"/>
        <end position="161"/>
    </location>
</feature>
<dbReference type="AlphaFoldDB" id="A0A7X4LK19"/>
<dbReference type="PANTHER" id="PTHR34148:SF1">
    <property type="entry name" value="ADENOSYLCOBINAMIDE-GDP RIBAZOLETRANSFERASE"/>
    <property type="match status" value="1"/>
</dbReference>
<evidence type="ECO:0000256" key="15">
    <source>
        <dbReference type="ARBA" id="ARBA00032605"/>
    </source>
</evidence>
<comment type="caution">
    <text evidence="20">The sequence shown here is derived from an EMBL/GenBank/DDBJ whole genome shotgun (WGS) entry which is preliminary data.</text>
</comment>
<dbReference type="GO" id="GO:0005886">
    <property type="term" value="C:plasma membrane"/>
    <property type="evidence" value="ECO:0007669"/>
    <property type="project" value="UniProtKB-SubCell"/>
</dbReference>
<gene>
    <name evidence="19 20" type="primary">cobS</name>
    <name evidence="20" type="ORF">F9817_09155</name>
</gene>
<evidence type="ECO:0000256" key="13">
    <source>
        <dbReference type="ARBA" id="ARBA00023136"/>
    </source>
</evidence>
<comment type="function">
    <text evidence="14 19">Joins adenosylcobinamide-GDP and alpha-ribazole to generate adenosylcobalamin (Ado-cobalamin). Also synthesizes adenosylcobalamin 5'-phosphate from adenosylcobinamide-GDP and alpha-ribazole 5'-phosphate.</text>
</comment>
<feature type="transmembrane region" description="Helical" evidence="19">
    <location>
        <begin position="33"/>
        <end position="51"/>
    </location>
</feature>
<dbReference type="EC" id="2.7.8.26" evidence="5 19"/>
<comment type="catalytic activity">
    <reaction evidence="17 19">
        <text>alpha-ribazole + adenosylcob(III)inamide-GDP = adenosylcob(III)alamin + GMP + H(+)</text>
        <dbReference type="Rhea" id="RHEA:16049"/>
        <dbReference type="ChEBI" id="CHEBI:10329"/>
        <dbReference type="ChEBI" id="CHEBI:15378"/>
        <dbReference type="ChEBI" id="CHEBI:18408"/>
        <dbReference type="ChEBI" id="CHEBI:58115"/>
        <dbReference type="ChEBI" id="CHEBI:60487"/>
        <dbReference type="EC" id="2.7.8.26"/>
    </reaction>
</comment>
<evidence type="ECO:0000256" key="4">
    <source>
        <dbReference type="ARBA" id="ARBA00010561"/>
    </source>
</evidence>
<comment type="catalytic activity">
    <reaction evidence="18 19">
        <text>alpha-ribazole 5'-phosphate + adenosylcob(III)inamide-GDP = adenosylcob(III)alamin 5'-phosphate + GMP + H(+)</text>
        <dbReference type="Rhea" id="RHEA:23560"/>
        <dbReference type="ChEBI" id="CHEBI:15378"/>
        <dbReference type="ChEBI" id="CHEBI:57918"/>
        <dbReference type="ChEBI" id="CHEBI:58115"/>
        <dbReference type="ChEBI" id="CHEBI:60487"/>
        <dbReference type="ChEBI" id="CHEBI:60493"/>
        <dbReference type="EC" id="2.7.8.26"/>
    </reaction>
</comment>
<evidence type="ECO:0000256" key="14">
    <source>
        <dbReference type="ARBA" id="ARBA00025228"/>
    </source>
</evidence>
<evidence type="ECO:0000256" key="12">
    <source>
        <dbReference type="ARBA" id="ARBA00022989"/>
    </source>
</evidence>
<dbReference type="PANTHER" id="PTHR34148">
    <property type="entry name" value="ADENOSYLCOBINAMIDE-GDP RIBAZOLETRANSFERASE"/>
    <property type="match status" value="1"/>
</dbReference>
<comment type="pathway">
    <text evidence="3 19">Cofactor biosynthesis; adenosylcobalamin biosynthesis; adenosylcobalamin from cob(II)yrinate a,c-diamide: step 7/7.</text>
</comment>
<dbReference type="EMBL" id="WEKT01000012">
    <property type="protein sequence ID" value="MZI93364.1"/>
    <property type="molecule type" value="Genomic_DNA"/>
</dbReference>
<keyword evidence="11 19" id="KW-0460">Magnesium</keyword>
<comment type="subcellular location">
    <subcellularLocation>
        <location evidence="2 19">Cell membrane</location>
        <topology evidence="2 19">Multi-pass membrane protein</topology>
    </subcellularLocation>
</comment>
<feature type="transmembrane region" description="Helical" evidence="19">
    <location>
        <begin position="110"/>
        <end position="133"/>
    </location>
</feature>
<evidence type="ECO:0000256" key="18">
    <source>
        <dbReference type="ARBA" id="ARBA00049504"/>
    </source>
</evidence>
<evidence type="ECO:0000313" key="20">
    <source>
        <dbReference type="EMBL" id="MZI93364.1"/>
    </source>
</evidence>
<dbReference type="GO" id="GO:0009236">
    <property type="term" value="P:cobalamin biosynthetic process"/>
    <property type="evidence" value="ECO:0007669"/>
    <property type="project" value="UniProtKB-UniRule"/>
</dbReference>
<keyword evidence="10 19" id="KW-0812">Transmembrane</keyword>
<keyword evidence="8 19" id="KW-0169">Cobalamin biosynthesis</keyword>
<sequence length="253" mass="27715">MKLFFATLQFMSRLPVPQHWTEGFEFKESYKGIVFFPWIGVILGALGAFFTHVALTWLHLGPFIAAVIYVLTLAIATGGLHLDGLADTCDGIFSARVRERMLEIMKDSRIGTHGALALIFVLVLKVVVVAQLLTQAPQMAFSVLIAAPALSRALMTVLMYNQPYARENGLGNVFIGKITRQHFWITLVVGLILVCWAVGGIGIAVFIVAYLFSLGYRQYVHHYLGGQTGDTLGAGNELFEVIVLLIVASMIGV</sequence>
<comment type="cofactor">
    <cofactor evidence="1 19">
        <name>Mg(2+)</name>
        <dbReference type="ChEBI" id="CHEBI:18420"/>
    </cofactor>
</comment>
<feature type="transmembrane region" description="Helical" evidence="19">
    <location>
        <begin position="57"/>
        <end position="76"/>
    </location>
</feature>
<evidence type="ECO:0000256" key="6">
    <source>
        <dbReference type="ARBA" id="ARBA00015850"/>
    </source>
</evidence>
<reference evidence="20 21" key="1">
    <citation type="submission" date="2019-10" db="EMBL/GenBank/DDBJ databases">
        <title>Vibrio sp. nov. isolated from a shrimp pond.</title>
        <authorList>
            <person name="Gomez-Gil B."/>
            <person name="Enciso-Ibarra J."/>
            <person name="Enciso-Ibarra K."/>
            <person name="Bolan-Mejia C."/>
        </authorList>
    </citation>
    <scope>NUCLEOTIDE SEQUENCE [LARGE SCALE GENOMIC DNA]</scope>
    <source>
        <strain evidence="20 21">CAIM 722</strain>
    </source>
</reference>